<name>W4FQ73_APHAT</name>
<evidence type="ECO:0000256" key="1">
    <source>
        <dbReference type="SAM" id="MobiDB-lite"/>
    </source>
</evidence>
<protein>
    <submittedName>
        <fullName evidence="2">Uncharacterized protein</fullName>
    </submittedName>
</protein>
<dbReference type="EMBL" id="KI913180">
    <property type="protein sequence ID" value="ETV69086.1"/>
    <property type="molecule type" value="Genomic_DNA"/>
</dbReference>
<proteinExistence type="predicted"/>
<accession>W4FQ73</accession>
<sequence length="93" mass="10610">MQRSKKKVVKTPAKRRLRNWTTSPPCEAQLLLNDIIQRANVKSATDLWNEIPLFQEYSVSSSKSSQHASNQTMVTTAIIRLSLTKVAKNWPSR</sequence>
<organism evidence="2">
    <name type="scientific">Aphanomyces astaci</name>
    <name type="common">Crayfish plague agent</name>
    <dbReference type="NCBI Taxonomy" id="112090"/>
    <lineage>
        <taxon>Eukaryota</taxon>
        <taxon>Sar</taxon>
        <taxon>Stramenopiles</taxon>
        <taxon>Oomycota</taxon>
        <taxon>Saprolegniomycetes</taxon>
        <taxon>Saprolegniales</taxon>
        <taxon>Verrucalvaceae</taxon>
        <taxon>Aphanomyces</taxon>
    </lineage>
</organism>
<gene>
    <name evidence="2" type="ORF">H257_15221</name>
</gene>
<feature type="region of interest" description="Disordered" evidence="1">
    <location>
        <begin position="1"/>
        <end position="20"/>
    </location>
</feature>
<reference evidence="2" key="1">
    <citation type="submission" date="2013-12" db="EMBL/GenBank/DDBJ databases">
        <title>The Genome Sequence of Aphanomyces astaci APO3.</title>
        <authorList>
            <consortium name="The Broad Institute Genomics Platform"/>
            <person name="Russ C."/>
            <person name="Tyler B."/>
            <person name="van West P."/>
            <person name="Dieguez-Uribeondo J."/>
            <person name="Young S.K."/>
            <person name="Zeng Q."/>
            <person name="Gargeya S."/>
            <person name="Fitzgerald M."/>
            <person name="Abouelleil A."/>
            <person name="Alvarado L."/>
            <person name="Chapman S.B."/>
            <person name="Gainer-Dewar J."/>
            <person name="Goldberg J."/>
            <person name="Griggs A."/>
            <person name="Gujja S."/>
            <person name="Hansen M."/>
            <person name="Howarth C."/>
            <person name="Imamovic A."/>
            <person name="Ireland A."/>
            <person name="Larimer J."/>
            <person name="McCowan C."/>
            <person name="Murphy C."/>
            <person name="Pearson M."/>
            <person name="Poon T.W."/>
            <person name="Priest M."/>
            <person name="Roberts A."/>
            <person name="Saif S."/>
            <person name="Shea T."/>
            <person name="Sykes S."/>
            <person name="Wortman J."/>
            <person name="Nusbaum C."/>
            <person name="Birren B."/>
        </authorList>
    </citation>
    <scope>NUCLEOTIDE SEQUENCE [LARGE SCALE GENOMIC DNA]</scope>
    <source>
        <strain evidence="2">APO3</strain>
    </source>
</reference>
<dbReference type="GeneID" id="20817217"/>
<feature type="compositionally biased region" description="Basic residues" evidence="1">
    <location>
        <begin position="1"/>
        <end position="18"/>
    </location>
</feature>
<dbReference type="AlphaFoldDB" id="W4FQ73"/>
<dbReference type="RefSeq" id="XP_009841545.1">
    <property type="nucleotide sequence ID" value="XM_009843243.1"/>
</dbReference>
<evidence type="ECO:0000313" key="2">
    <source>
        <dbReference type="EMBL" id="ETV69086.1"/>
    </source>
</evidence>
<dbReference type="VEuPathDB" id="FungiDB:H257_15221"/>